<dbReference type="EMBL" id="JAJSBI010000002">
    <property type="protein sequence ID" value="MCD9873384.1"/>
    <property type="molecule type" value="Genomic_DNA"/>
</dbReference>
<dbReference type="PANTHER" id="PTHR38459">
    <property type="entry name" value="PROPHAGE BACTOPRENOL-LINKED GLUCOSE TRANSLOCASE HOMOLOG"/>
    <property type="match status" value="1"/>
</dbReference>
<organism evidence="8 9">
    <name type="scientific">Streptomyces guryensis</name>
    <dbReference type="NCBI Taxonomy" id="2886947"/>
    <lineage>
        <taxon>Bacteria</taxon>
        <taxon>Bacillati</taxon>
        <taxon>Actinomycetota</taxon>
        <taxon>Actinomycetes</taxon>
        <taxon>Kitasatosporales</taxon>
        <taxon>Streptomycetaceae</taxon>
        <taxon>Streptomyces</taxon>
    </lineage>
</organism>
<comment type="similarity">
    <text evidence="2">Belongs to the GtrA family.</text>
</comment>
<reference evidence="8" key="1">
    <citation type="submission" date="2021-12" db="EMBL/GenBank/DDBJ databases">
        <authorList>
            <person name="Lee J.-H."/>
            <person name="Kim S.-B."/>
        </authorList>
    </citation>
    <scope>NUCLEOTIDE SEQUENCE</scope>
    <source>
        <strain evidence="8">NR30</strain>
    </source>
</reference>
<keyword evidence="5 6" id="KW-0472">Membrane</keyword>
<evidence type="ECO:0000256" key="3">
    <source>
        <dbReference type="ARBA" id="ARBA00022692"/>
    </source>
</evidence>
<name>A0A9Q3VIX2_9ACTN</name>
<gene>
    <name evidence="8" type="ORF">LJ657_06825</name>
</gene>
<protein>
    <submittedName>
        <fullName evidence="8">GtrA family protein</fullName>
    </submittedName>
</protein>
<comment type="caution">
    <text evidence="8">The sequence shown here is derived from an EMBL/GenBank/DDBJ whole genome shotgun (WGS) entry which is preliminary data.</text>
</comment>
<keyword evidence="9" id="KW-1185">Reference proteome</keyword>
<accession>A0A9Q3VIX2</accession>
<feature type="transmembrane region" description="Helical" evidence="6">
    <location>
        <begin position="116"/>
        <end position="134"/>
    </location>
</feature>
<dbReference type="RefSeq" id="WP_232647368.1">
    <property type="nucleotide sequence ID" value="NZ_JAJSBI010000002.1"/>
</dbReference>
<dbReference type="InterPro" id="IPR051401">
    <property type="entry name" value="GtrA_CellWall_Glycosyl"/>
</dbReference>
<comment type="subcellular location">
    <subcellularLocation>
        <location evidence="1">Membrane</location>
        <topology evidence="1">Multi-pass membrane protein</topology>
    </subcellularLocation>
</comment>
<keyword evidence="4 6" id="KW-1133">Transmembrane helix</keyword>
<feature type="transmembrane region" description="Helical" evidence="6">
    <location>
        <begin position="39"/>
        <end position="59"/>
    </location>
</feature>
<feature type="transmembrane region" description="Helical" evidence="6">
    <location>
        <begin position="12"/>
        <end position="33"/>
    </location>
</feature>
<dbReference type="PANTHER" id="PTHR38459:SF1">
    <property type="entry name" value="PROPHAGE BACTOPRENOL-LINKED GLUCOSE TRANSLOCASE HOMOLOG"/>
    <property type="match status" value="1"/>
</dbReference>
<keyword evidence="3 6" id="KW-0812">Transmembrane</keyword>
<evidence type="ECO:0000313" key="9">
    <source>
        <dbReference type="Proteomes" id="UP001108029"/>
    </source>
</evidence>
<sequence>MGHGPRRALTGEIVRFALVGGVGVAVNFAVFNLCRAATHLPVVRCSVIGTCVALLVNYLGFRYFAYRDRDKRRPARQFTLFFVFSLVGLVIENGVLYAATYWFGWDTALQSNLFKAVGLAAATAFRFGAYRTWVFRPPDSLDRPAPSPSRGDTARPRAR</sequence>
<dbReference type="Proteomes" id="UP001108029">
    <property type="component" value="Unassembled WGS sequence"/>
</dbReference>
<evidence type="ECO:0000256" key="5">
    <source>
        <dbReference type="ARBA" id="ARBA00023136"/>
    </source>
</evidence>
<proteinExistence type="inferred from homology"/>
<feature type="transmembrane region" description="Helical" evidence="6">
    <location>
        <begin position="80"/>
        <end position="104"/>
    </location>
</feature>
<dbReference type="InterPro" id="IPR007267">
    <property type="entry name" value="GtrA_DPMS_TM"/>
</dbReference>
<evidence type="ECO:0000256" key="2">
    <source>
        <dbReference type="ARBA" id="ARBA00009399"/>
    </source>
</evidence>
<dbReference type="GO" id="GO:0000271">
    <property type="term" value="P:polysaccharide biosynthetic process"/>
    <property type="evidence" value="ECO:0007669"/>
    <property type="project" value="InterPro"/>
</dbReference>
<evidence type="ECO:0000256" key="4">
    <source>
        <dbReference type="ARBA" id="ARBA00022989"/>
    </source>
</evidence>
<evidence type="ECO:0000259" key="7">
    <source>
        <dbReference type="Pfam" id="PF04138"/>
    </source>
</evidence>
<evidence type="ECO:0000256" key="1">
    <source>
        <dbReference type="ARBA" id="ARBA00004141"/>
    </source>
</evidence>
<evidence type="ECO:0000313" key="8">
    <source>
        <dbReference type="EMBL" id="MCD9873384.1"/>
    </source>
</evidence>
<dbReference type="AlphaFoldDB" id="A0A9Q3VIX2"/>
<dbReference type="GO" id="GO:0005886">
    <property type="term" value="C:plasma membrane"/>
    <property type="evidence" value="ECO:0007669"/>
    <property type="project" value="TreeGrafter"/>
</dbReference>
<dbReference type="Pfam" id="PF04138">
    <property type="entry name" value="GtrA_DPMS_TM"/>
    <property type="match status" value="1"/>
</dbReference>
<evidence type="ECO:0000256" key="6">
    <source>
        <dbReference type="SAM" id="Phobius"/>
    </source>
</evidence>
<feature type="domain" description="GtrA/DPMS transmembrane" evidence="7">
    <location>
        <begin position="15"/>
        <end position="135"/>
    </location>
</feature>